<sequence>MREKARARRLRPAVAPGPAGAVFRGAAPRGAASRSAAPRSAMPRSTASLRVVPPGTAVTAGLSRAGSPAPLHRSPSVLPGSSTPDRSKHAFCGFLIPTASHMLGECSHPPYRRYVPAPVCADR</sequence>
<evidence type="ECO:0000313" key="3">
    <source>
        <dbReference type="Proteomes" id="UP000603708"/>
    </source>
</evidence>
<keyword evidence="3" id="KW-1185">Reference proteome</keyword>
<proteinExistence type="predicted"/>
<dbReference type="EMBL" id="BNCD01000009">
    <property type="protein sequence ID" value="GHH80229.1"/>
    <property type="molecule type" value="Genomic_DNA"/>
</dbReference>
<accession>A0A919L1Q7</accession>
<reference evidence="2" key="2">
    <citation type="submission" date="2020-09" db="EMBL/GenBank/DDBJ databases">
        <authorList>
            <person name="Sun Q."/>
            <person name="Ohkuma M."/>
        </authorList>
    </citation>
    <scope>NUCLEOTIDE SEQUENCE</scope>
    <source>
        <strain evidence="2">JCM 5069</strain>
    </source>
</reference>
<dbReference type="AlphaFoldDB" id="A0A919L1Q7"/>
<evidence type="ECO:0000256" key="1">
    <source>
        <dbReference type="SAM" id="MobiDB-lite"/>
    </source>
</evidence>
<comment type="caution">
    <text evidence="2">The sequence shown here is derived from an EMBL/GenBank/DDBJ whole genome shotgun (WGS) entry which is preliminary data.</text>
</comment>
<reference evidence="2" key="1">
    <citation type="journal article" date="2014" name="Int. J. Syst. Evol. Microbiol.">
        <title>Complete genome sequence of Corynebacterium casei LMG S-19264T (=DSM 44701T), isolated from a smear-ripened cheese.</title>
        <authorList>
            <consortium name="US DOE Joint Genome Institute (JGI-PGF)"/>
            <person name="Walter F."/>
            <person name="Albersmeier A."/>
            <person name="Kalinowski J."/>
            <person name="Ruckert C."/>
        </authorList>
    </citation>
    <scope>NUCLEOTIDE SEQUENCE</scope>
    <source>
        <strain evidence="2">JCM 5069</strain>
    </source>
</reference>
<evidence type="ECO:0000313" key="2">
    <source>
        <dbReference type="EMBL" id="GHH80229.1"/>
    </source>
</evidence>
<dbReference type="Proteomes" id="UP000603708">
    <property type="component" value="Unassembled WGS sequence"/>
</dbReference>
<feature type="compositionally biased region" description="Low complexity" evidence="1">
    <location>
        <begin position="12"/>
        <end position="48"/>
    </location>
</feature>
<name>A0A919L1Q7_9ACTN</name>
<gene>
    <name evidence="2" type="ORF">GCM10018793_34930</name>
</gene>
<organism evidence="2 3">
    <name type="scientific">Streptomyces sulfonofaciens</name>
    <dbReference type="NCBI Taxonomy" id="68272"/>
    <lineage>
        <taxon>Bacteria</taxon>
        <taxon>Bacillati</taxon>
        <taxon>Actinomycetota</taxon>
        <taxon>Actinomycetes</taxon>
        <taxon>Kitasatosporales</taxon>
        <taxon>Streptomycetaceae</taxon>
        <taxon>Streptomyces</taxon>
    </lineage>
</organism>
<feature type="region of interest" description="Disordered" evidence="1">
    <location>
        <begin position="1"/>
        <end position="84"/>
    </location>
</feature>
<feature type="compositionally biased region" description="Basic residues" evidence="1">
    <location>
        <begin position="1"/>
        <end position="11"/>
    </location>
</feature>
<protein>
    <submittedName>
        <fullName evidence="2">Uncharacterized protein</fullName>
    </submittedName>
</protein>